<evidence type="ECO:0000256" key="9">
    <source>
        <dbReference type="ARBA" id="ARBA00023242"/>
    </source>
</evidence>
<dbReference type="InterPro" id="IPR006085">
    <property type="entry name" value="XPG_DNA_repair_N"/>
</dbReference>
<protein>
    <submittedName>
        <fullName evidence="13">PIN domain-like protein</fullName>
    </submittedName>
</protein>
<evidence type="ECO:0000256" key="4">
    <source>
        <dbReference type="ARBA" id="ARBA00022723"/>
    </source>
</evidence>
<evidence type="ECO:0000256" key="8">
    <source>
        <dbReference type="ARBA" id="ARBA00023204"/>
    </source>
</evidence>
<dbReference type="PRINTS" id="PR00853">
    <property type="entry name" value="XPGRADSUPER"/>
</dbReference>
<evidence type="ECO:0000256" key="6">
    <source>
        <dbReference type="ARBA" id="ARBA00022801"/>
    </source>
</evidence>
<organism evidence="13 14">
    <name type="scientific">Hesseltinella vesiculosa</name>
    <dbReference type="NCBI Taxonomy" id="101127"/>
    <lineage>
        <taxon>Eukaryota</taxon>
        <taxon>Fungi</taxon>
        <taxon>Fungi incertae sedis</taxon>
        <taxon>Mucoromycota</taxon>
        <taxon>Mucoromycotina</taxon>
        <taxon>Mucoromycetes</taxon>
        <taxon>Mucorales</taxon>
        <taxon>Cunninghamellaceae</taxon>
        <taxon>Hesseltinella</taxon>
    </lineage>
</organism>
<keyword evidence="4" id="KW-0479">Metal-binding</keyword>
<dbReference type="Proteomes" id="UP000242146">
    <property type="component" value="Unassembled WGS sequence"/>
</dbReference>
<feature type="region of interest" description="Disordered" evidence="10">
    <location>
        <begin position="337"/>
        <end position="360"/>
    </location>
</feature>
<evidence type="ECO:0000259" key="11">
    <source>
        <dbReference type="SMART" id="SM00484"/>
    </source>
</evidence>
<dbReference type="SUPFAM" id="SSF88723">
    <property type="entry name" value="PIN domain-like"/>
    <property type="match status" value="1"/>
</dbReference>
<keyword evidence="6" id="KW-0378">Hydrolase</keyword>
<dbReference type="GO" id="GO:0017108">
    <property type="term" value="F:5'-flap endonuclease activity"/>
    <property type="evidence" value="ECO:0007669"/>
    <property type="project" value="TreeGrafter"/>
</dbReference>
<dbReference type="STRING" id="101127.A0A1X2GNN3"/>
<feature type="domain" description="XPG N-terminal" evidence="12">
    <location>
        <begin position="1"/>
        <end position="99"/>
    </location>
</feature>
<keyword evidence="9" id="KW-0539">Nucleus</keyword>
<dbReference type="GO" id="GO:0008409">
    <property type="term" value="F:5'-3' exonuclease activity"/>
    <property type="evidence" value="ECO:0007669"/>
    <property type="project" value="UniProtKB-ARBA"/>
</dbReference>
<feature type="region of interest" description="Disordered" evidence="10">
    <location>
        <begin position="370"/>
        <end position="389"/>
    </location>
</feature>
<dbReference type="GO" id="GO:0005634">
    <property type="term" value="C:nucleus"/>
    <property type="evidence" value="ECO:0007669"/>
    <property type="project" value="UniProtKB-SubCell"/>
</dbReference>
<feature type="domain" description="XPG-I" evidence="11">
    <location>
        <begin position="138"/>
        <end position="209"/>
    </location>
</feature>
<dbReference type="InterPro" id="IPR044752">
    <property type="entry name" value="PIN-like_EXO1"/>
</dbReference>
<keyword evidence="14" id="KW-1185">Reference proteome</keyword>
<evidence type="ECO:0000313" key="14">
    <source>
        <dbReference type="Proteomes" id="UP000242146"/>
    </source>
</evidence>
<dbReference type="InterPro" id="IPR006086">
    <property type="entry name" value="XPG-I_dom"/>
</dbReference>
<gene>
    <name evidence="13" type="ORF">DM01DRAFT_1240363</name>
</gene>
<dbReference type="SMART" id="SM00484">
    <property type="entry name" value="XPGI"/>
    <property type="match status" value="1"/>
</dbReference>
<dbReference type="InterPro" id="IPR029060">
    <property type="entry name" value="PIN-like_dom_sf"/>
</dbReference>
<keyword evidence="8" id="KW-0234">DNA repair</keyword>
<name>A0A1X2GNN3_9FUNG</name>
<dbReference type="CDD" id="cd09857">
    <property type="entry name" value="PIN_EXO1"/>
    <property type="match status" value="1"/>
</dbReference>
<dbReference type="GO" id="GO:0046872">
    <property type="term" value="F:metal ion binding"/>
    <property type="evidence" value="ECO:0007669"/>
    <property type="project" value="UniProtKB-KW"/>
</dbReference>
<evidence type="ECO:0000256" key="3">
    <source>
        <dbReference type="ARBA" id="ARBA00022722"/>
    </source>
</evidence>
<sequence>MGISGFLPLLKPIEQKVHIKEYAGKKVAIDGNVWLHRGAFACARELALGQETNVYIQYFLRHIKMLLHFNVEPVVVFDGAALPIKQVTHAARQKKRQAALEDGFAALRMGKTQLANESFQRSIHITPQMINKVKKALEQTHVKYIQAPFEADAQLTYLCRQGKVAAVVTEDSDLLVFGCPTVLLKMDGQGNATQILHDDLTKVKDDFIDFTKWDSAKIRHMCILSGCDYLPSLPGVGLRYAYNLLHTSRSLDKVFTVLQVRGKMKRCMNYKSEFYRANQAFLYQYVYDPDREQMLRLTDPTNDKDQPLDLSFLGHLSKTNDTLDAKPIRPTVSTHLATLPSSTTSPSSPLPIPPPTAQKRKRGLCAIDPNRPSLPNTFLPNTKKPQRPTTSLLDKLCSGKENIPVSLCLLFMLLSHAHSFVAMVNSPP</sequence>
<dbReference type="InterPro" id="IPR036279">
    <property type="entry name" value="5-3_exonuclease_C_sf"/>
</dbReference>
<evidence type="ECO:0000313" key="13">
    <source>
        <dbReference type="EMBL" id="ORX57023.1"/>
    </source>
</evidence>
<evidence type="ECO:0000256" key="10">
    <source>
        <dbReference type="SAM" id="MobiDB-lite"/>
    </source>
</evidence>
<dbReference type="InterPro" id="IPR006084">
    <property type="entry name" value="XPG/Rad2"/>
</dbReference>
<evidence type="ECO:0000256" key="1">
    <source>
        <dbReference type="ARBA" id="ARBA00001946"/>
    </source>
</evidence>
<dbReference type="PANTHER" id="PTHR11081:SF65">
    <property type="entry name" value="DNA DAMAGE-INDUCIBLE PROTEIN DIN7-RELATED"/>
    <property type="match status" value="1"/>
</dbReference>
<evidence type="ECO:0000256" key="7">
    <source>
        <dbReference type="ARBA" id="ARBA00022842"/>
    </source>
</evidence>
<dbReference type="SMART" id="SM00279">
    <property type="entry name" value="HhH2"/>
    <property type="match status" value="1"/>
</dbReference>
<feature type="compositionally biased region" description="Low complexity" evidence="10">
    <location>
        <begin position="337"/>
        <end position="347"/>
    </location>
</feature>
<dbReference type="FunFam" id="3.40.50.1010:FF:000002">
    <property type="entry name" value="Exonuclease 1, putative"/>
    <property type="match status" value="1"/>
</dbReference>
<dbReference type="Gene3D" id="1.10.150.20">
    <property type="entry name" value="5' to 3' exonuclease, C-terminal subdomain"/>
    <property type="match status" value="1"/>
</dbReference>
<dbReference type="Pfam" id="PF00867">
    <property type="entry name" value="XPG_I"/>
    <property type="match status" value="1"/>
</dbReference>
<evidence type="ECO:0000256" key="2">
    <source>
        <dbReference type="ARBA" id="ARBA00004123"/>
    </source>
</evidence>
<dbReference type="Pfam" id="PF00752">
    <property type="entry name" value="XPG_N"/>
    <property type="match status" value="1"/>
</dbReference>
<dbReference type="OrthoDB" id="26491at2759"/>
<dbReference type="EMBL" id="MCGT01000009">
    <property type="protein sequence ID" value="ORX57023.1"/>
    <property type="molecule type" value="Genomic_DNA"/>
</dbReference>
<evidence type="ECO:0000259" key="12">
    <source>
        <dbReference type="SMART" id="SM00485"/>
    </source>
</evidence>
<dbReference type="Gene3D" id="3.40.50.1010">
    <property type="entry name" value="5'-nuclease"/>
    <property type="match status" value="1"/>
</dbReference>
<keyword evidence="5" id="KW-0227">DNA damage</keyword>
<comment type="subcellular location">
    <subcellularLocation>
        <location evidence="2">Nucleus</location>
    </subcellularLocation>
</comment>
<comment type="cofactor">
    <cofactor evidence="1">
        <name>Mg(2+)</name>
        <dbReference type="ChEBI" id="CHEBI:18420"/>
    </cofactor>
</comment>
<dbReference type="SUPFAM" id="SSF47807">
    <property type="entry name" value="5' to 3' exonuclease, C-terminal subdomain"/>
    <property type="match status" value="1"/>
</dbReference>
<comment type="caution">
    <text evidence="13">The sequence shown here is derived from an EMBL/GenBank/DDBJ whole genome shotgun (WGS) entry which is preliminary data.</text>
</comment>
<reference evidence="13 14" key="1">
    <citation type="submission" date="2016-07" db="EMBL/GenBank/DDBJ databases">
        <title>Pervasive Adenine N6-methylation of Active Genes in Fungi.</title>
        <authorList>
            <consortium name="DOE Joint Genome Institute"/>
            <person name="Mondo S.J."/>
            <person name="Dannebaum R.O."/>
            <person name="Kuo R.C."/>
            <person name="Labutti K."/>
            <person name="Haridas S."/>
            <person name="Kuo A."/>
            <person name="Salamov A."/>
            <person name="Ahrendt S.R."/>
            <person name="Lipzen A."/>
            <person name="Sullivan W."/>
            <person name="Andreopoulos W.B."/>
            <person name="Clum A."/>
            <person name="Lindquist E."/>
            <person name="Daum C."/>
            <person name="Ramamoorthy G.K."/>
            <person name="Gryganskyi A."/>
            <person name="Culley D."/>
            <person name="Magnuson J.K."/>
            <person name="James T.Y."/>
            <person name="O'Malley M.A."/>
            <person name="Stajich J.E."/>
            <person name="Spatafora J.W."/>
            <person name="Visel A."/>
            <person name="Grigoriev I.V."/>
        </authorList>
    </citation>
    <scope>NUCLEOTIDE SEQUENCE [LARGE SCALE GENOMIC DNA]</scope>
    <source>
        <strain evidence="13 14">NRRL 3301</strain>
    </source>
</reference>
<proteinExistence type="predicted"/>
<dbReference type="AlphaFoldDB" id="A0A1X2GNN3"/>
<keyword evidence="3" id="KW-0540">Nuclease</keyword>
<keyword evidence="7" id="KW-0460">Magnesium</keyword>
<dbReference type="SMART" id="SM00485">
    <property type="entry name" value="XPGN"/>
    <property type="match status" value="1"/>
</dbReference>
<dbReference type="PANTHER" id="PTHR11081">
    <property type="entry name" value="FLAP ENDONUCLEASE FAMILY MEMBER"/>
    <property type="match status" value="1"/>
</dbReference>
<dbReference type="GO" id="GO:0003677">
    <property type="term" value="F:DNA binding"/>
    <property type="evidence" value="ECO:0007669"/>
    <property type="project" value="InterPro"/>
</dbReference>
<evidence type="ECO:0000256" key="5">
    <source>
        <dbReference type="ARBA" id="ARBA00022763"/>
    </source>
</evidence>
<dbReference type="InterPro" id="IPR008918">
    <property type="entry name" value="HhH2"/>
</dbReference>
<dbReference type="FunFam" id="1.10.150.20:FF:000011">
    <property type="entry name" value="exonuclease 1"/>
    <property type="match status" value="1"/>
</dbReference>
<dbReference type="GO" id="GO:0006281">
    <property type="term" value="P:DNA repair"/>
    <property type="evidence" value="ECO:0007669"/>
    <property type="project" value="UniProtKB-KW"/>
</dbReference>
<accession>A0A1X2GNN3</accession>